<dbReference type="Proteomes" id="UP000198657">
    <property type="component" value="Unassembled WGS sequence"/>
</dbReference>
<sequence length="53" mass="6136">ISKKPVDHPFGPFSDRFTEIQHKFGPFKPIKQAKKKLEEANKKLKNNQKATQS</sequence>
<reference evidence="2" key="1">
    <citation type="submission" date="2016-10" db="EMBL/GenBank/DDBJ databases">
        <authorList>
            <person name="Varghese N."/>
            <person name="Submissions S."/>
        </authorList>
    </citation>
    <scope>NUCLEOTIDE SEQUENCE [LARGE SCALE GENOMIC DNA]</scope>
    <source>
        <strain evidence="2">CGMCC 1.8704</strain>
    </source>
</reference>
<evidence type="ECO:0000313" key="2">
    <source>
        <dbReference type="Proteomes" id="UP000198657"/>
    </source>
</evidence>
<dbReference type="AlphaFoldDB" id="A0A1H8L1H1"/>
<accession>A0A1H8L1H1</accession>
<feature type="non-terminal residue" evidence="1">
    <location>
        <position position="1"/>
    </location>
</feature>
<dbReference type="STRING" id="604089.SAMN04487942_1449"/>
<gene>
    <name evidence="1" type="ORF">SAMN04487942_1449</name>
</gene>
<keyword evidence="2" id="KW-1185">Reference proteome</keyword>
<evidence type="ECO:0000313" key="1">
    <source>
        <dbReference type="EMBL" id="SEN98518.1"/>
    </source>
</evidence>
<proteinExistence type="predicted"/>
<dbReference type="EMBL" id="FODN01000002">
    <property type="protein sequence ID" value="SEN98518.1"/>
    <property type="molecule type" value="Genomic_DNA"/>
</dbReference>
<protein>
    <submittedName>
        <fullName evidence="1">Thiosulfate dehydrogenase</fullName>
    </submittedName>
</protein>
<name>A0A1H8L1H1_9FLAO</name>
<organism evidence="1 2">
    <name type="scientific">Flavobacterium sinopsychrotolerans</name>
    <dbReference type="NCBI Taxonomy" id="604089"/>
    <lineage>
        <taxon>Bacteria</taxon>
        <taxon>Pseudomonadati</taxon>
        <taxon>Bacteroidota</taxon>
        <taxon>Flavobacteriia</taxon>
        <taxon>Flavobacteriales</taxon>
        <taxon>Flavobacteriaceae</taxon>
        <taxon>Flavobacterium</taxon>
    </lineage>
</organism>